<evidence type="ECO:0000259" key="7">
    <source>
        <dbReference type="PROSITE" id="PS50993"/>
    </source>
</evidence>
<proteinExistence type="inferred from homology"/>
<evidence type="ECO:0000313" key="9">
    <source>
        <dbReference type="EMBL" id="SMD08563.1"/>
    </source>
</evidence>
<evidence type="ECO:0000256" key="3">
    <source>
        <dbReference type="ARBA" id="ARBA00047645"/>
    </source>
</evidence>
<dbReference type="PRINTS" id="PR00112">
    <property type="entry name" value="ACYLPHPHTASE"/>
</dbReference>
<dbReference type="SUPFAM" id="SSF54975">
    <property type="entry name" value="Acylphosphatase/BLUF domain-like"/>
    <property type="match status" value="1"/>
</dbReference>
<dbReference type="InterPro" id="IPR017968">
    <property type="entry name" value="Acylphosphatase_CS"/>
</dbReference>
<dbReference type="GO" id="GO:0003998">
    <property type="term" value="F:acylphosphatase activity"/>
    <property type="evidence" value="ECO:0007669"/>
    <property type="project" value="UniProtKB-EC"/>
</dbReference>
<evidence type="ECO:0000256" key="1">
    <source>
        <dbReference type="ARBA" id="ARBA00005614"/>
    </source>
</evidence>
<evidence type="ECO:0000256" key="2">
    <source>
        <dbReference type="ARBA" id="ARBA00012150"/>
    </source>
</evidence>
<gene>
    <name evidence="9" type="ORF">SAMN06295998_12814</name>
</gene>
<protein>
    <recommendedName>
        <fullName evidence="2 4">Acylphosphatase</fullName>
        <ecNumber evidence="2 4">3.6.1.7</ecNumber>
    </recommendedName>
</protein>
<dbReference type="PANTHER" id="PTHR47268:SF4">
    <property type="entry name" value="ACYLPHOSPHATASE"/>
    <property type="match status" value="1"/>
</dbReference>
<feature type="domain" description="Acylphosphatase-like" evidence="8">
    <location>
        <begin position="6"/>
        <end position="93"/>
    </location>
</feature>
<keyword evidence="10" id="KW-1185">Reference proteome</keyword>
<dbReference type="STRING" id="1387277.SAMN06295998_12814"/>
<dbReference type="InterPro" id="IPR020456">
    <property type="entry name" value="Acylphosphatase"/>
</dbReference>
<dbReference type="PROSITE" id="PS51160">
    <property type="entry name" value="ACYLPHOSPHATASE_3"/>
    <property type="match status" value="1"/>
</dbReference>
<dbReference type="OrthoDB" id="5295388at2"/>
<keyword evidence="4 5" id="KW-0378">Hydrolase</keyword>
<evidence type="ECO:0000313" key="10">
    <source>
        <dbReference type="Proteomes" id="UP000192330"/>
    </source>
</evidence>
<comment type="catalytic activity">
    <reaction evidence="3 4 5">
        <text>an acyl phosphate + H2O = a carboxylate + phosphate + H(+)</text>
        <dbReference type="Rhea" id="RHEA:14965"/>
        <dbReference type="ChEBI" id="CHEBI:15377"/>
        <dbReference type="ChEBI" id="CHEBI:15378"/>
        <dbReference type="ChEBI" id="CHEBI:29067"/>
        <dbReference type="ChEBI" id="CHEBI:43474"/>
        <dbReference type="ChEBI" id="CHEBI:59918"/>
        <dbReference type="EC" id="3.6.1.7"/>
    </reaction>
</comment>
<evidence type="ECO:0000256" key="6">
    <source>
        <dbReference type="RuleBase" id="RU004168"/>
    </source>
</evidence>
<organism evidence="9 10">
    <name type="scientific">Primorskyibacter flagellatus</name>
    <dbReference type="NCBI Taxonomy" id="1387277"/>
    <lineage>
        <taxon>Bacteria</taxon>
        <taxon>Pseudomonadati</taxon>
        <taxon>Pseudomonadota</taxon>
        <taxon>Alphaproteobacteria</taxon>
        <taxon>Rhodobacterales</taxon>
        <taxon>Roseobacteraceae</taxon>
        <taxon>Primorskyibacter</taxon>
    </lineage>
</organism>
<name>A0A1W2EFT6_9RHOB</name>
<feature type="domain" description="Nidogen G2 beta-barrel" evidence="7">
    <location>
        <begin position="7"/>
        <end position="93"/>
    </location>
</feature>
<dbReference type="EC" id="3.6.1.7" evidence="2 4"/>
<dbReference type="PROSITE" id="PS00151">
    <property type="entry name" value="ACYLPHOSPHATASE_2"/>
    <property type="match status" value="1"/>
</dbReference>
<feature type="active site" evidence="4">
    <location>
        <position position="21"/>
    </location>
</feature>
<dbReference type="InterPro" id="IPR036046">
    <property type="entry name" value="Acylphosphatase-like_dom_sf"/>
</dbReference>
<dbReference type="Proteomes" id="UP000192330">
    <property type="component" value="Unassembled WGS sequence"/>
</dbReference>
<dbReference type="InterPro" id="IPR001792">
    <property type="entry name" value="Acylphosphatase-like_dom"/>
</dbReference>
<dbReference type="RefSeq" id="WP_084354896.1">
    <property type="nucleotide sequence ID" value="NZ_FWYD01000028.1"/>
</dbReference>
<dbReference type="InterPro" id="IPR006605">
    <property type="entry name" value="G2_nidogen/fibulin_G2F"/>
</dbReference>
<dbReference type="Gene3D" id="3.30.70.100">
    <property type="match status" value="1"/>
</dbReference>
<dbReference type="Pfam" id="PF00708">
    <property type="entry name" value="Acylphosphatase"/>
    <property type="match status" value="1"/>
</dbReference>
<reference evidence="9 10" key="1">
    <citation type="submission" date="2017-04" db="EMBL/GenBank/DDBJ databases">
        <authorList>
            <person name="Afonso C.L."/>
            <person name="Miller P.J."/>
            <person name="Scott M.A."/>
            <person name="Spackman E."/>
            <person name="Goraichik I."/>
            <person name="Dimitrov K.M."/>
            <person name="Suarez D.L."/>
            <person name="Swayne D.E."/>
        </authorList>
    </citation>
    <scope>NUCLEOTIDE SEQUENCE [LARGE SCALE GENOMIC DNA]</scope>
    <source>
        <strain evidence="9 10">CGMCC 1.12644</strain>
    </source>
</reference>
<dbReference type="PANTHER" id="PTHR47268">
    <property type="entry name" value="ACYLPHOSPHATASE"/>
    <property type="match status" value="1"/>
</dbReference>
<feature type="active site" evidence="4">
    <location>
        <position position="39"/>
    </location>
</feature>
<evidence type="ECO:0000259" key="8">
    <source>
        <dbReference type="PROSITE" id="PS51160"/>
    </source>
</evidence>
<dbReference type="PROSITE" id="PS00150">
    <property type="entry name" value="ACYLPHOSPHATASE_1"/>
    <property type="match status" value="1"/>
</dbReference>
<comment type="similarity">
    <text evidence="1 6">Belongs to the acylphosphatase family.</text>
</comment>
<dbReference type="AlphaFoldDB" id="A0A1W2EFT6"/>
<evidence type="ECO:0000256" key="4">
    <source>
        <dbReference type="PROSITE-ProRule" id="PRU00520"/>
    </source>
</evidence>
<dbReference type="PROSITE" id="PS50993">
    <property type="entry name" value="NIDOGEN_G2"/>
    <property type="match status" value="1"/>
</dbReference>
<accession>A0A1W2EFT6</accession>
<sequence>MTRKIARKARVMGQVQGVAFRTWTQAEARKRDLHGWVRNNDDGSVSAMFIGPEDAVEEMLDRLRDGPGAAAVRDIEVEKLPASPDISGFEITG</sequence>
<evidence type="ECO:0000256" key="5">
    <source>
        <dbReference type="RuleBase" id="RU000553"/>
    </source>
</evidence>
<dbReference type="EMBL" id="FWYD01000028">
    <property type="protein sequence ID" value="SMD08563.1"/>
    <property type="molecule type" value="Genomic_DNA"/>
</dbReference>